<reference evidence="3" key="1">
    <citation type="submission" date="2021-02" db="EMBL/GenBank/DDBJ databases">
        <authorList>
            <person name="Nowell W R."/>
        </authorList>
    </citation>
    <scope>NUCLEOTIDE SEQUENCE</scope>
</reference>
<dbReference type="InterPro" id="IPR011042">
    <property type="entry name" value="6-blade_b-propeller_TolB-like"/>
</dbReference>
<dbReference type="EMBL" id="CAJNOM010002680">
    <property type="protein sequence ID" value="CAF1636029.1"/>
    <property type="molecule type" value="Genomic_DNA"/>
</dbReference>
<protein>
    <submittedName>
        <fullName evidence="3">Uncharacterized protein</fullName>
    </submittedName>
</protein>
<name>A0A815R6S5_9BILA</name>
<evidence type="ECO:0000256" key="1">
    <source>
        <dbReference type="ARBA" id="ARBA00022737"/>
    </source>
</evidence>
<dbReference type="Proteomes" id="UP000663832">
    <property type="component" value="Unassembled WGS sequence"/>
</dbReference>
<dbReference type="PANTHER" id="PTHR24104:SF25">
    <property type="entry name" value="PROTEIN LIN-41"/>
    <property type="match status" value="1"/>
</dbReference>
<evidence type="ECO:0000313" key="6">
    <source>
        <dbReference type="Proteomes" id="UP000663877"/>
    </source>
</evidence>
<dbReference type="Proteomes" id="UP000663877">
    <property type="component" value="Unassembled WGS sequence"/>
</dbReference>
<evidence type="ECO:0000313" key="5">
    <source>
        <dbReference type="Proteomes" id="UP000663832"/>
    </source>
</evidence>
<keyword evidence="5" id="KW-1185">Reference proteome</keyword>
<dbReference type="PROSITE" id="PS51125">
    <property type="entry name" value="NHL"/>
    <property type="match status" value="1"/>
</dbReference>
<gene>
    <name evidence="3" type="ORF">BJG266_LOCUS41568</name>
    <name evidence="4" type="ORF">QVE165_LOCUS58436</name>
</gene>
<dbReference type="Gene3D" id="2.120.10.30">
    <property type="entry name" value="TolB, C-terminal domain"/>
    <property type="match status" value="2"/>
</dbReference>
<dbReference type="InterPro" id="IPR001258">
    <property type="entry name" value="NHL_repeat"/>
</dbReference>
<dbReference type="AlphaFoldDB" id="A0A815R6S5"/>
<dbReference type="SUPFAM" id="SSF52047">
    <property type="entry name" value="RNI-like"/>
    <property type="match status" value="1"/>
</dbReference>
<proteinExistence type="predicted"/>
<dbReference type="EMBL" id="CAJNOI010002362">
    <property type="protein sequence ID" value="CAF1471824.1"/>
    <property type="molecule type" value="Genomic_DNA"/>
</dbReference>
<evidence type="ECO:0000313" key="3">
    <source>
        <dbReference type="EMBL" id="CAF1471824.1"/>
    </source>
</evidence>
<sequence>MKTLYQLKLYNSLHVPMTKFRFCEMLKTNQTLVEIDIMDQTGFEDETFIVNLLNTLKGHKSIKHLSLHVRNIQPSDRKEASLIGSLKNDQFISRLRQSVLFNHIDINTKWKQHGITIAGGNGQGNQLNQLFNPQDIYVDDDDQTIYIADYDNHRIVEWIHGAEYGQVVAGGNEKGAQSDQLSGPRDVIVDKNNNFIIIICDYGNRRVVQWSRQNSRNGETIISDIDCSGLAMDKNGDLYVSDCKKNEVRRWGKGEKEGTIVAGGNGEGEHLSQFHSPSYIFVDEDRSVYVSDNRNHRVMKWTKGAKEGIVVAGGNGEGNSLTQLSDPRGVIIDHLGNVYVADCYNDRIMRWCEGSKEGSIIVGGNGEGQQPNQFHYPKGLSFDLQGNLYVVDCGNHRIQKFEIDLN</sequence>
<evidence type="ECO:0000256" key="2">
    <source>
        <dbReference type="PROSITE-ProRule" id="PRU00504"/>
    </source>
</evidence>
<dbReference type="Pfam" id="PF01436">
    <property type="entry name" value="NHL"/>
    <property type="match status" value="2"/>
</dbReference>
<dbReference type="InterPro" id="IPR050952">
    <property type="entry name" value="TRIM-NHL_E3_ligases"/>
</dbReference>
<accession>A0A815R6S5</accession>
<dbReference type="CDD" id="cd05819">
    <property type="entry name" value="NHL"/>
    <property type="match status" value="1"/>
</dbReference>
<dbReference type="PANTHER" id="PTHR24104">
    <property type="entry name" value="E3 UBIQUITIN-PROTEIN LIGASE NHLRC1-RELATED"/>
    <property type="match status" value="1"/>
</dbReference>
<comment type="caution">
    <text evidence="3">The sequence shown here is derived from an EMBL/GenBank/DDBJ whole genome shotgun (WGS) entry which is preliminary data.</text>
</comment>
<dbReference type="SUPFAM" id="SSF101898">
    <property type="entry name" value="NHL repeat"/>
    <property type="match status" value="1"/>
</dbReference>
<dbReference type="GO" id="GO:0008270">
    <property type="term" value="F:zinc ion binding"/>
    <property type="evidence" value="ECO:0007669"/>
    <property type="project" value="UniProtKB-KW"/>
</dbReference>
<feature type="repeat" description="NHL" evidence="2">
    <location>
        <begin position="368"/>
        <end position="404"/>
    </location>
</feature>
<keyword evidence="1" id="KW-0677">Repeat</keyword>
<evidence type="ECO:0000313" key="4">
    <source>
        <dbReference type="EMBL" id="CAF1636029.1"/>
    </source>
</evidence>
<organism evidence="3 6">
    <name type="scientific">Adineta steineri</name>
    <dbReference type="NCBI Taxonomy" id="433720"/>
    <lineage>
        <taxon>Eukaryota</taxon>
        <taxon>Metazoa</taxon>
        <taxon>Spiralia</taxon>
        <taxon>Gnathifera</taxon>
        <taxon>Rotifera</taxon>
        <taxon>Eurotatoria</taxon>
        <taxon>Bdelloidea</taxon>
        <taxon>Adinetida</taxon>
        <taxon>Adinetidae</taxon>
        <taxon>Adineta</taxon>
    </lineage>
</organism>